<proteinExistence type="predicted"/>
<gene>
    <name evidence="1" type="ORF">L195_g028340</name>
</gene>
<reference evidence="1 2" key="1">
    <citation type="journal article" date="2014" name="Am. J. Bot.">
        <title>Genome assembly and annotation for red clover (Trifolium pratense; Fabaceae).</title>
        <authorList>
            <person name="Istvanek J."/>
            <person name="Jaros M."/>
            <person name="Krenek A."/>
            <person name="Repkova J."/>
        </authorList>
    </citation>
    <scope>NUCLEOTIDE SEQUENCE [LARGE SCALE GENOMIC DNA]</scope>
    <source>
        <strain evidence="2">cv. Tatra</strain>
        <tissue evidence="1">Young leaves</tissue>
    </source>
</reference>
<comment type="caution">
    <text evidence="1">The sequence shown here is derived from an EMBL/GenBank/DDBJ whole genome shotgun (WGS) entry which is preliminary data.</text>
</comment>
<organism evidence="1 2">
    <name type="scientific">Trifolium pratense</name>
    <name type="common">Red clover</name>
    <dbReference type="NCBI Taxonomy" id="57577"/>
    <lineage>
        <taxon>Eukaryota</taxon>
        <taxon>Viridiplantae</taxon>
        <taxon>Streptophyta</taxon>
        <taxon>Embryophyta</taxon>
        <taxon>Tracheophyta</taxon>
        <taxon>Spermatophyta</taxon>
        <taxon>Magnoliopsida</taxon>
        <taxon>eudicotyledons</taxon>
        <taxon>Gunneridae</taxon>
        <taxon>Pentapetalae</taxon>
        <taxon>rosids</taxon>
        <taxon>fabids</taxon>
        <taxon>Fabales</taxon>
        <taxon>Fabaceae</taxon>
        <taxon>Papilionoideae</taxon>
        <taxon>50 kb inversion clade</taxon>
        <taxon>NPAAA clade</taxon>
        <taxon>Hologalegina</taxon>
        <taxon>IRL clade</taxon>
        <taxon>Trifolieae</taxon>
        <taxon>Trifolium</taxon>
    </lineage>
</organism>
<sequence length="87" mass="9822">MAATEMEGSEVGESSDEVESLLGCLIVFDSKRESETVSDGEKLFRDEGERVVVLIIYEKLFEYEFPELSCCSLPFHQFHIVTAGRIL</sequence>
<protein>
    <submittedName>
        <fullName evidence="1">Uncharacterized protein</fullName>
    </submittedName>
</protein>
<dbReference type="AlphaFoldDB" id="A0A2K3L1N2"/>
<accession>A0A2K3L1N2</accession>
<evidence type="ECO:0000313" key="1">
    <source>
        <dbReference type="EMBL" id="PNX72450.1"/>
    </source>
</evidence>
<dbReference type="EMBL" id="ASHM01024668">
    <property type="protein sequence ID" value="PNX72450.1"/>
    <property type="molecule type" value="Genomic_DNA"/>
</dbReference>
<name>A0A2K3L1N2_TRIPR</name>
<dbReference type="Proteomes" id="UP000236291">
    <property type="component" value="Unassembled WGS sequence"/>
</dbReference>
<evidence type="ECO:0000313" key="2">
    <source>
        <dbReference type="Proteomes" id="UP000236291"/>
    </source>
</evidence>
<reference evidence="1 2" key="2">
    <citation type="journal article" date="2017" name="Front. Plant Sci.">
        <title>Gene Classification and Mining of Molecular Markers Useful in Red Clover (Trifolium pratense) Breeding.</title>
        <authorList>
            <person name="Istvanek J."/>
            <person name="Dluhosova J."/>
            <person name="Dluhos P."/>
            <person name="Patkova L."/>
            <person name="Nedelnik J."/>
            <person name="Repkova J."/>
        </authorList>
    </citation>
    <scope>NUCLEOTIDE SEQUENCE [LARGE SCALE GENOMIC DNA]</scope>
    <source>
        <strain evidence="2">cv. Tatra</strain>
        <tissue evidence="1">Young leaves</tissue>
    </source>
</reference>